<evidence type="ECO:0000256" key="2">
    <source>
        <dbReference type="SAM" id="SignalP"/>
    </source>
</evidence>
<name>A0A553UGS3_9DEIO</name>
<sequence length="262" mass="28728">MRCAEVRRLLALLLCAALGQAAADRAEPEFAGFSPDGRYAALTQYGTQDGSGSAYTELWVVDSARNTLLERFYGQTGENPGVGRAGMLNRQQVFGKAAPTLKRLGISDLRLGTVIWKRTPPDLYARPSSPDVFPASVTGRPNMPAAQDYNVEFGRKLWLFRLAQLSFGPSKDCPPNSESPGFSRGLMLSVTSSPEPGTEVTTLLQEDARVPASRRCTFHYELSEVRVQGDYMALTVAVYSTSGFEASTDIRYMLVTARRPDR</sequence>
<dbReference type="OrthoDB" id="65722at2"/>
<dbReference type="Proteomes" id="UP000316092">
    <property type="component" value="Unassembled WGS sequence"/>
</dbReference>
<proteinExistence type="predicted"/>
<organism evidence="3 4">
    <name type="scientific">Deinococcus detaillensis</name>
    <dbReference type="NCBI Taxonomy" id="2592048"/>
    <lineage>
        <taxon>Bacteria</taxon>
        <taxon>Thermotogati</taxon>
        <taxon>Deinococcota</taxon>
        <taxon>Deinococci</taxon>
        <taxon>Deinococcales</taxon>
        <taxon>Deinococcaceae</taxon>
        <taxon>Deinococcus</taxon>
    </lineage>
</organism>
<feature type="chain" id="PRO_5021860179" evidence="2">
    <location>
        <begin position="24"/>
        <end position="262"/>
    </location>
</feature>
<gene>
    <name evidence="3" type="ORF">FNU79_17930</name>
</gene>
<evidence type="ECO:0000256" key="1">
    <source>
        <dbReference type="SAM" id="MobiDB-lite"/>
    </source>
</evidence>
<accession>A0A553UGS3</accession>
<keyword evidence="2" id="KW-0732">Signal</keyword>
<protein>
    <submittedName>
        <fullName evidence="3">DUF2259 domain-containing protein</fullName>
    </submittedName>
</protein>
<feature type="compositionally biased region" description="Polar residues" evidence="1">
    <location>
        <begin position="189"/>
        <end position="198"/>
    </location>
</feature>
<dbReference type="InterPro" id="IPR018725">
    <property type="entry name" value="DUF2259_secreted"/>
</dbReference>
<keyword evidence="4" id="KW-1185">Reference proteome</keyword>
<comment type="caution">
    <text evidence="3">The sequence shown here is derived from an EMBL/GenBank/DDBJ whole genome shotgun (WGS) entry which is preliminary data.</text>
</comment>
<reference evidence="3 4" key="1">
    <citation type="submission" date="2019-07" db="EMBL/GenBank/DDBJ databases">
        <title>Deinococcus detaillus sp. nov., isolated from humus soil in Antarctica.</title>
        <authorList>
            <person name="Zhang K."/>
        </authorList>
    </citation>
    <scope>NUCLEOTIDE SEQUENCE [LARGE SCALE GENOMIC DNA]</scope>
    <source>
        <strain evidence="3 4">H1</strain>
    </source>
</reference>
<dbReference type="AlphaFoldDB" id="A0A553UGS3"/>
<evidence type="ECO:0000313" key="4">
    <source>
        <dbReference type="Proteomes" id="UP000316092"/>
    </source>
</evidence>
<feature type="region of interest" description="Disordered" evidence="1">
    <location>
        <begin position="170"/>
        <end position="198"/>
    </location>
</feature>
<feature type="signal peptide" evidence="2">
    <location>
        <begin position="1"/>
        <end position="23"/>
    </location>
</feature>
<dbReference type="Pfam" id="PF10016">
    <property type="entry name" value="DUF2259"/>
    <property type="match status" value="1"/>
</dbReference>
<dbReference type="EMBL" id="VKDB01000042">
    <property type="protein sequence ID" value="TSA79413.1"/>
    <property type="molecule type" value="Genomic_DNA"/>
</dbReference>
<evidence type="ECO:0000313" key="3">
    <source>
        <dbReference type="EMBL" id="TSA79413.1"/>
    </source>
</evidence>